<comment type="caution">
    <text evidence="1">The sequence shown here is derived from an EMBL/GenBank/DDBJ whole genome shotgun (WGS) entry which is preliminary data.</text>
</comment>
<gene>
    <name evidence="1" type="ORF">CDAR_595911</name>
</gene>
<organism evidence="1 2">
    <name type="scientific">Caerostris darwini</name>
    <dbReference type="NCBI Taxonomy" id="1538125"/>
    <lineage>
        <taxon>Eukaryota</taxon>
        <taxon>Metazoa</taxon>
        <taxon>Ecdysozoa</taxon>
        <taxon>Arthropoda</taxon>
        <taxon>Chelicerata</taxon>
        <taxon>Arachnida</taxon>
        <taxon>Araneae</taxon>
        <taxon>Araneomorphae</taxon>
        <taxon>Entelegynae</taxon>
        <taxon>Araneoidea</taxon>
        <taxon>Araneidae</taxon>
        <taxon>Caerostris</taxon>
    </lineage>
</organism>
<accession>A0AAV4Q8J1</accession>
<keyword evidence="2" id="KW-1185">Reference proteome</keyword>
<name>A0AAV4Q8J1_9ARAC</name>
<reference evidence="1 2" key="1">
    <citation type="submission" date="2021-06" db="EMBL/GenBank/DDBJ databases">
        <title>Caerostris darwini draft genome.</title>
        <authorList>
            <person name="Kono N."/>
            <person name="Arakawa K."/>
        </authorList>
    </citation>
    <scope>NUCLEOTIDE SEQUENCE [LARGE SCALE GENOMIC DNA]</scope>
</reference>
<sequence>MDSSPPRKSHVIVGAKDFPGLLLKRLEEIIFGIGYLLKRYSQIDERERERLLVLFGDMAKSHGHSLFLMMFLSVNLEGKIWRGMWVQKDLEENYYRRHNI</sequence>
<proteinExistence type="predicted"/>
<dbReference type="EMBL" id="BPLQ01003956">
    <property type="protein sequence ID" value="GIY04644.1"/>
    <property type="molecule type" value="Genomic_DNA"/>
</dbReference>
<dbReference type="AlphaFoldDB" id="A0AAV4Q8J1"/>
<evidence type="ECO:0000313" key="1">
    <source>
        <dbReference type="EMBL" id="GIY04644.1"/>
    </source>
</evidence>
<protein>
    <submittedName>
        <fullName evidence="1">Uncharacterized protein</fullName>
    </submittedName>
</protein>
<evidence type="ECO:0000313" key="2">
    <source>
        <dbReference type="Proteomes" id="UP001054837"/>
    </source>
</evidence>
<dbReference type="Proteomes" id="UP001054837">
    <property type="component" value="Unassembled WGS sequence"/>
</dbReference>